<accession>Q8WRA4</accession>
<evidence type="ECO:0000313" key="1">
    <source>
        <dbReference type="EMBL" id="AAL73475.1"/>
    </source>
</evidence>
<dbReference type="AlphaFoldDB" id="Q8WRA4"/>
<name>Q8WRA4_TETTH</name>
<protein>
    <submittedName>
        <fullName evidence="1">Tlr 5Fp protein</fullName>
    </submittedName>
</protein>
<dbReference type="EMBL" id="AF451865">
    <property type="protein sequence ID" value="AAL73475.1"/>
    <property type="molecule type" value="Genomic_DNA"/>
</dbReference>
<reference evidence="1" key="1">
    <citation type="journal article" date="2002" name="Nucleic Acids Res.">
        <title>A novel family of mobile genetic elements is limited to the germline genome in Tetrahymena thermophila.</title>
        <authorList>
            <person name="Wuitschick J.D."/>
            <person name="Gershan J.A."/>
            <person name="Lochowicz A.J."/>
            <person name="Li S."/>
            <person name="Karrer K.M."/>
        </authorList>
    </citation>
    <scope>NUCLEOTIDE SEQUENCE</scope>
</reference>
<proteinExistence type="predicted"/>
<sequence>MSLIIPEISKEELLKQTLEKFENFLVEDLKLDQQKIGSVKELYENINVLRRVKSFIVMTVQGNATEFLSDRIIVLYNLKEINSDQKKKLNEYLGLLLELVE</sequence>
<organism evidence="1">
    <name type="scientific">Tetrahymena thermophila</name>
    <dbReference type="NCBI Taxonomy" id="5911"/>
    <lineage>
        <taxon>Eukaryota</taxon>
        <taxon>Sar</taxon>
        <taxon>Alveolata</taxon>
        <taxon>Ciliophora</taxon>
        <taxon>Intramacronucleata</taxon>
        <taxon>Oligohymenophorea</taxon>
        <taxon>Hymenostomatida</taxon>
        <taxon>Tetrahymenina</taxon>
        <taxon>Tetrahymenidae</taxon>
        <taxon>Tetrahymena</taxon>
    </lineage>
</organism>